<evidence type="ECO:0000313" key="2">
    <source>
        <dbReference type="Proteomes" id="UP001281003"/>
    </source>
</evidence>
<comment type="caution">
    <text evidence="1">The sequence shown here is derived from an EMBL/GenBank/DDBJ whole genome shotgun (WGS) entry which is preliminary data.</text>
</comment>
<reference evidence="1" key="1">
    <citation type="journal article" date="2023" name="Mol. Phylogenet. Evol.">
        <title>Genome-scale phylogeny and comparative genomics of the fungal order Sordariales.</title>
        <authorList>
            <person name="Hensen N."/>
            <person name="Bonometti L."/>
            <person name="Westerberg I."/>
            <person name="Brannstrom I.O."/>
            <person name="Guillou S."/>
            <person name="Cros-Aarteil S."/>
            <person name="Calhoun S."/>
            <person name="Haridas S."/>
            <person name="Kuo A."/>
            <person name="Mondo S."/>
            <person name="Pangilinan J."/>
            <person name="Riley R."/>
            <person name="LaButti K."/>
            <person name="Andreopoulos B."/>
            <person name="Lipzen A."/>
            <person name="Chen C."/>
            <person name="Yan M."/>
            <person name="Daum C."/>
            <person name="Ng V."/>
            <person name="Clum A."/>
            <person name="Steindorff A."/>
            <person name="Ohm R.A."/>
            <person name="Martin F."/>
            <person name="Silar P."/>
            <person name="Natvig D.O."/>
            <person name="Lalanne C."/>
            <person name="Gautier V."/>
            <person name="Ament-Velasquez S.L."/>
            <person name="Kruys A."/>
            <person name="Hutchinson M.I."/>
            <person name="Powell A.J."/>
            <person name="Barry K."/>
            <person name="Miller A.N."/>
            <person name="Grigoriev I.V."/>
            <person name="Debuchy R."/>
            <person name="Gladieux P."/>
            <person name="Hiltunen Thoren M."/>
            <person name="Johannesson H."/>
        </authorList>
    </citation>
    <scope>NUCLEOTIDE SEQUENCE</scope>
    <source>
        <strain evidence="1">FGSC 1904</strain>
    </source>
</reference>
<proteinExistence type="predicted"/>
<dbReference type="Proteomes" id="UP001281003">
    <property type="component" value="Unassembled WGS sequence"/>
</dbReference>
<protein>
    <submittedName>
        <fullName evidence="1">Uncharacterized protein</fullName>
    </submittedName>
</protein>
<dbReference type="AlphaFoldDB" id="A0AAE0NVA7"/>
<sequence>MAPIQQPLSEAGFSPLESLPYGALSKIAEVLADTTIVTSTHSKDVTQVTENVVDAPASNEWHPNYKDVRSLALTSTTLRDIAQRTLFKVAAIKTIATMKPMIREVQVGLIATNVLYNQVVSEFIQHIHPLITKPGAPDALDEHCFLRNLLKDSINALVALRDGPSVDAFIHSNRNSGVNFHTVEDQVITTTLQLCPNLEAARICFGEPLLAHHHHGPPPGLVDQRSSNRFGYASLLQENRPTAFKTLTLDAGAFHALTNLKGYAEGYPTGCPPSVERLTLVGNCTQRRPEMHMPYPLFRVELIHAWLSTNRNPRELKLVDDFDRMVKFEDNRPSNLHSQPNAPMNWNDVLVYYKNTLEVLEMGWHRPSALSMKLKFGESGRLACLPEMNKLKYLKVPLVYLGGDFIAPAENDEHLIRGVRVGLPSNLKRVDLLVVNPPRTLEERQSLTWRTVVCYL</sequence>
<evidence type="ECO:0000313" key="1">
    <source>
        <dbReference type="EMBL" id="KAK3388362.1"/>
    </source>
</evidence>
<organism evidence="1 2">
    <name type="scientific">Sordaria brevicollis</name>
    <dbReference type="NCBI Taxonomy" id="83679"/>
    <lineage>
        <taxon>Eukaryota</taxon>
        <taxon>Fungi</taxon>
        <taxon>Dikarya</taxon>
        <taxon>Ascomycota</taxon>
        <taxon>Pezizomycotina</taxon>
        <taxon>Sordariomycetes</taxon>
        <taxon>Sordariomycetidae</taxon>
        <taxon>Sordariales</taxon>
        <taxon>Sordariaceae</taxon>
        <taxon>Sordaria</taxon>
    </lineage>
</organism>
<accession>A0AAE0NVA7</accession>
<keyword evidence="2" id="KW-1185">Reference proteome</keyword>
<dbReference type="EMBL" id="JAUTDP010000016">
    <property type="protein sequence ID" value="KAK3388362.1"/>
    <property type="molecule type" value="Genomic_DNA"/>
</dbReference>
<name>A0AAE0NVA7_SORBR</name>
<gene>
    <name evidence="1" type="ORF">B0T20DRAFT_448586</name>
</gene>
<reference evidence="1" key="2">
    <citation type="submission" date="2023-07" db="EMBL/GenBank/DDBJ databases">
        <authorList>
            <consortium name="Lawrence Berkeley National Laboratory"/>
            <person name="Haridas S."/>
            <person name="Hensen N."/>
            <person name="Bonometti L."/>
            <person name="Westerberg I."/>
            <person name="Brannstrom I.O."/>
            <person name="Guillou S."/>
            <person name="Cros-Aarteil S."/>
            <person name="Calhoun S."/>
            <person name="Kuo A."/>
            <person name="Mondo S."/>
            <person name="Pangilinan J."/>
            <person name="Riley R."/>
            <person name="LaButti K."/>
            <person name="Andreopoulos B."/>
            <person name="Lipzen A."/>
            <person name="Chen C."/>
            <person name="Yanf M."/>
            <person name="Daum C."/>
            <person name="Ng V."/>
            <person name="Clum A."/>
            <person name="Steindorff A."/>
            <person name="Ohm R."/>
            <person name="Martin F."/>
            <person name="Silar P."/>
            <person name="Natvig D."/>
            <person name="Lalanne C."/>
            <person name="Gautier V."/>
            <person name="Ament-velasquez S.L."/>
            <person name="Kruys A."/>
            <person name="Hutchinson M.I."/>
            <person name="Powell A.J."/>
            <person name="Barry K."/>
            <person name="Miller A.N."/>
            <person name="Grigoriev I.V."/>
            <person name="Debuchy R."/>
            <person name="Gladieux P."/>
            <person name="Thoren M.H."/>
            <person name="Johannesson H."/>
        </authorList>
    </citation>
    <scope>NUCLEOTIDE SEQUENCE</scope>
    <source>
        <strain evidence="1">FGSC 1904</strain>
    </source>
</reference>